<evidence type="ECO:0000313" key="3">
    <source>
        <dbReference type="Proteomes" id="UP000001849"/>
    </source>
</evidence>
<dbReference type="KEGG" id="vg:6920777"/>
<dbReference type="EMBL" id="EU826466">
    <property type="protein sequence ID" value="ACH62081.1"/>
    <property type="molecule type" value="Genomic_DNA"/>
</dbReference>
<keyword evidence="3" id="KW-1185">Reference proteome</keyword>
<evidence type="ECO:0000256" key="1">
    <source>
        <dbReference type="SAM" id="MobiDB-lite"/>
    </source>
</evidence>
<reference evidence="2 3" key="1">
    <citation type="submission" date="2008-06" db="EMBL/GenBank/DDBJ databases">
        <authorList>
            <person name="Smith A.L."/>
            <person name="Paladin E.C."/>
            <person name="Jacobs-Sera D."/>
            <person name="Hendirx R.W."/>
            <person name="Hatfull G.F."/>
        </authorList>
    </citation>
    <scope>NUCLEOTIDE SEQUENCE [LARGE SCALE GENOMIC DNA]</scope>
</reference>
<dbReference type="RefSeq" id="YP_002224991.1">
    <property type="nucleotide sequence ID" value="NC_011273.1"/>
</dbReference>
<feature type="region of interest" description="Disordered" evidence="1">
    <location>
        <begin position="1"/>
        <end position="32"/>
    </location>
</feature>
<protein>
    <submittedName>
        <fullName evidence="2">Uncharacterized protein</fullName>
    </submittedName>
</protein>
<accession>B5LJ84</accession>
<organism evidence="2 3">
    <name type="scientific">Mycobacterium phage Myrna</name>
    <dbReference type="NCBI Taxonomy" id="546805"/>
    <lineage>
        <taxon>Viruses</taxon>
        <taxon>Duplodnaviria</taxon>
        <taxon>Heunggongvirae</taxon>
        <taxon>Uroviricota</taxon>
        <taxon>Caudoviricetes</taxon>
        <taxon>Ceeclamvirinae</taxon>
        <taxon>Myrnavirus</taxon>
        <taxon>Myrnavirus myrna</taxon>
    </lineage>
</organism>
<name>B5LJ84_9CAUD</name>
<dbReference type="Proteomes" id="UP000001849">
    <property type="component" value="Segment"/>
</dbReference>
<evidence type="ECO:0000313" key="2">
    <source>
        <dbReference type="EMBL" id="ACH62081.1"/>
    </source>
</evidence>
<gene>
    <name evidence="2" type="primary">73</name>
    <name evidence="2" type="ORF">MYRNA_73</name>
</gene>
<dbReference type="GeneID" id="6920777"/>
<sequence length="147" mass="16347">MFKNAERDPLAVPMPAQRSSVGPRRQSTAARLAAIQQVESRPQPRTAAVQAPPVPPVMALPSKVARRLQFEAQEFLAQDHGCDDRSELLYRAERHARTQTSTWTPEASQRATQAFVARVAELIPNRPTKVAAAQSPAFEDFDDQLLY</sequence>
<feature type="compositionally biased region" description="Polar residues" evidence="1">
    <location>
        <begin position="17"/>
        <end position="29"/>
    </location>
</feature>
<proteinExistence type="predicted"/>